<dbReference type="InterPro" id="IPR010982">
    <property type="entry name" value="Lambda_DNA-bd_dom_sf"/>
</dbReference>
<dbReference type="PANTHER" id="PTHR34475">
    <property type="match status" value="1"/>
</dbReference>
<feature type="compositionally biased region" description="Basic and acidic residues" evidence="1">
    <location>
        <begin position="181"/>
        <end position="196"/>
    </location>
</feature>
<organism evidence="4 5">
    <name type="scientific">Terrihalobacillus insolitus</name>
    <dbReference type="NCBI Taxonomy" id="2950438"/>
    <lineage>
        <taxon>Bacteria</taxon>
        <taxon>Bacillati</taxon>
        <taxon>Bacillota</taxon>
        <taxon>Bacilli</taxon>
        <taxon>Bacillales</taxon>
        <taxon>Bacillaceae</taxon>
        <taxon>Terrihalobacillus</taxon>
    </lineage>
</organism>
<proteinExistence type="predicted"/>
<dbReference type="CDD" id="cd00093">
    <property type="entry name" value="HTH_XRE"/>
    <property type="match status" value="1"/>
</dbReference>
<evidence type="ECO:0000313" key="5">
    <source>
        <dbReference type="Proteomes" id="UP001145050"/>
    </source>
</evidence>
<dbReference type="SMART" id="SM00530">
    <property type="entry name" value="HTH_XRE"/>
    <property type="match status" value="1"/>
</dbReference>
<evidence type="ECO:0000259" key="3">
    <source>
        <dbReference type="PROSITE" id="PS50943"/>
    </source>
</evidence>
<name>A0A9X3WRT5_9BACI</name>
<evidence type="ECO:0000313" key="4">
    <source>
        <dbReference type="EMBL" id="MDC3423513.1"/>
    </source>
</evidence>
<dbReference type="AlphaFoldDB" id="A0A9X3WRT5"/>
<dbReference type="Proteomes" id="UP001145050">
    <property type="component" value="Unassembled WGS sequence"/>
</dbReference>
<reference evidence="4" key="1">
    <citation type="submission" date="2022-06" db="EMBL/GenBank/DDBJ databases">
        <title>Aquibacillus sp. a new bacterium isolated from soil saline samples.</title>
        <authorList>
            <person name="Galisteo C."/>
            <person name="De La Haba R."/>
            <person name="Sanchez-Porro C."/>
            <person name="Ventosa A."/>
        </authorList>
    </citation>
    <scope>NUCLEOTIDE SEQUENCE</scope>
    <source>
        <strain evidence="4">3ASR75-11</strain>
    </source>
</reference>
<comment type="caution">
    <text evidence="4">The sequence shown here is derived from an EMBL/GenBank/DDBJ whole genome shotgun (WGS) entry which is preliminary data.</text>
</comment>
<dbReference type="InterPro" id="IPR025194">
    <property type="entry name" value="RodZ-like_C"/>
</dbReference>
<dbReference type="Pfam" id="PF13413">
    <property type="entry name" value="HTH_25"/>
    <property type="match status" value="1"/>
</dbReference>
<feature type="domain" description="HTH cro/C1-type" evidence="3">
    <location>
        <begin position="7"/>
        <end position="39"/>
    </location>
</feature>
<dbReference type="InterPro" id="IPR001387">
    <property type="entry name" value="Cro/C1-type_HTH"/>
</dbReference>
<dbReference type="InterPro" id="IPR050400">
    <property type="entry name" value="Bact_Cytoskel_RodZ"/>
</dbReference>
<gene>
    <name evidence="4" type="ORF">NC797_03200</name>
</gene>
<dbReference type="RefSeq" id="WP_272435235.1">
    <property type="nucleotide sequence ID" value="NZ_JAMQKB010000002.1"/>
</dbReference>
<dbReference type="PANTHER" id="PTHR34475:SF1">
    <property type="entry name" value="CYTOSKELETON PROTEIN RODZ"/>
    <property type="match status" value="1"/>
</dbReference>
<keyword evidence="2" id="KW-0472">Membrane</keyword>
<feature type="region of interest" description="Disordered" evidence="1">
    <location>
        <begin position="138"/>
        <end position="208"/>
    </location>
</feature>
<feature type="compositionally biased region" description="Acidic residues" evidence="1">
    <location>
        <begin position="145"/>
        <end position="172"/>
    </location>
</feature>
<protein>
    <submittedName>
        <fullName evidence="4">Helix-turn-helix domain-containing protein</fullName>
    </submittedName>
</protein>
<dbReference type="GO" id="GO:0003677">
    <property type="term" value="F:DNA binding"/>
    <property type="evidence" value="ECO:0007669"/>
    <property type="project" value="InterPro"/>
</dbReference>
<dbReference type="Pfam" id="PF13464">
    <property type="entry name" value="RodZ_C"/>
    <property type="match status" value="1"/>
</dbReference>
<sequence>MEIGARLKEAREAKNITLEELQQITKIQKRYLQAIEKGNFDVMPGRFYVRAFIKEYAAAVGIDSEALMEEYESELPKVTDDSSIQYTRAQRNRKESASSSKSPAIFSFLPSVAVVLLIVGAIFLVWYFYQLSVTNDAPQSGQQDNGEEEIIIESDPEEPNDPEASTDNEESDNNNGGNSETPKEDESDEKPAEKEPQLNVVNQDTESGEPVTVYELVNPGDSVVVEFETDTKSWLQVENGKGKSFYSQTLQADKSPIQFDLTGEEKLYFRVGSAPNLAISINGVPLTYEVDPNEEVLQRIWIEIGNQTK</sequence>
<dbReference type="PROSITE" id="PS50943">
    <property type="entry name" value="HTH_CROC1"/>
    <property type="match status" value="1"/>
</dbReference>
<feature type="transmembrane region" description="Helical" evidence="2">
    <location>
        <begin position="104"/>
        <end position="129"/>
    </location>
</feature>
<evidence type="ECO:0000256" key="1">
    <source>
        <dbReference type="SAM" id="MobiDB-lite"/>
    </source>
</evidence>
<dbReference type="EMBL" id="JAMQKB010000002">
    <property type="protein sequence ID" value="MDC3423513.1"/>
    <property type="molecule type" value="Genomic_DNA"/>
</dbReference>
<feature type="region of interest" description="Disordered" evidence="1">
    <location>
        <begin position="78"/>
        <end position="97"/>
    </location>
</feature>
<keyword evidence="5" id="KW-1185">Reference proteome</keyword>
<dbReference type="Gene3D" id="1.10.260.40">
    <property type="entry name" value="lambda repressor-like DNA-binding domains"/>
    <property type="match status" value="1"/>
</dbReference>
<evidence type="ECO:0000256" key="2">
    <source>
        <dbReference type="SAM" id="Phobius"/>
    </source>
</evidence>
<dbReference type="SUPFAM" id="SSF47413">
    <property type="entry name" value="lambda repressor-like DNA-binding domains"/>
    <property type="match status" value="1"/>
</dbReference>
<keyword evidence="2" id="KW-1133">Transmembrane helix</keyword>
<keyword evidence="2" id="KW-0812">Transmembrane</keyword>
<accession>A0A9X3WRT5</accession>